<reference evidence="7" key="1">
    <citation type="submission" date="2020-11" db="EMBL/GenBank/DDBJ databases">
        <authorList>
            <person name="Tran Van P."/>
        </authorList>
    </citation>
    <scope>NUCLEOTIDE SEQUENCE</scope>
</reference>
<dbReference type="InterPro" id="IPR009057">
    <property type="entry name" value="Homeodomain-like_sf"/>
</dbReference>
<dbReference type="Gene3D" id="1.10.10.60">
    <property type="entry name" value="Homeodomain-like"/>
    <property type="match status" value="1"/>
</dbReference>
<feature type="region of interest" description="Disordered" evidence="5">
    <location>
        <begin position="204"/>
        <end position="231"/>
    </location>
</feature>
<evidence type="ECO:0000313" key="7">
    <source>
        <dbReference type="EMBL" id="CAD7567594.1"/>
    </source>
</evidence>
<proteinExistence type="predicted"/>
<evidence type="ECO:0000256" key="1">
    <source>
        <dbReference type="ARBA" id="ARBA00004123"/>
    </source>
</evidence>
<dbReference type="GO" id="GO:0030154">
    <property type="term" value="P:cell differentiation"/>
    <property type="evidence" value="ECO:0007669"/>
    <property type="project" value="TreeGrafter"/>
</dbReference>
<gene>
    <name evidence="7" type="ORF">TCMB3V08_LOCUS378</name>
</gene>
<evidence type="ECO:0000256" key="5">
    <source>
        <dbReference type="SAM" id="MobiDB-lite"/>
    </source>
</evidence>
<dbReference type="EMBL" id="OE179125">
    <property type="protein sequence ID" value="CAD7567594.1"/>
    <property type="molecule type" value="Genomic_DNA"/>
</dbReference>
<evidence type="ECO:0000256" key="4">
    <source>
        <dbReference type="RuleBase" id="RU000682"/>
    </source>
</evidence>
<evidence type="ECO:0000259" key="6">
    <source>
        <dbReference type="PROSITE" id="PS50071"/>
    </source>
</evidence>
<feature type="domain" description="Homeobox" evidence="6">
    <location>
        <begin position="225"/>
        <end position="258"/>
    </location>
</feature>
<dbReference type="PROSITE" id="PS50071">
    <property type="entry name" value="HOMEOBOX_2"/>
    <property type="match status" value="1"/>
</dbReference>
<dbReference type="CDD" id="cd00086">
    <property type="entry name" value="homeodomain"/>
    <property type="match status" value="1"/>
</dbReference>
<feature type="DNA-binding region" description="Homeobox" evidence="3">
    <location>
        <begin position="227"/>
        <end position="259"/>
    </location>
</feature>
<sequence length="364" mass="40572">MSTPFSVKDILNLAEQSDQYISMMDHQPSNFFFEDCANSNNGVYPFPSDASLNSTEPSYPMPSCDFYTHYPPHNNNNNKMLDCYNTSNELVFSYHHADQSPASTAHHQQGTVVSSSPDSLNIGPCSAGLQNMTSPHVQQLSHLCPPYPEHVDCNNDACDSTPFGGCQSGNIHIHPTEIRTSISPSSVVEINTTSVLTNYATEAGNCSSRNKVDPKKGHQQSGTHRQRVKRKPRVLFSQLTSTQVKIWFQNRRYKNKRQRHLLEISAANKGRIPSNSPQPRRVNVPVLVRNGKPCPGGLGYSFPTPLQTDYNACPSLPPLPEYTTMSHQHFEPPSPPVEGYVNVSESGEYQRTLLDVKPQDLKSW</sequence>
<keyword evidence="3 4" id="KW-0371">Homeobox</keyword>
<keyword evidence="3 4" id="KW-0238">DNA-binding</keyword>
<dbReference type="GO" id="GO:0005634">
    <property type="term" value="C:nucleus"/>
    <property type="evidence" value="ECO:0007669"/>
    <property type="project" value="UniProtKB-SubCell"/>
</dbReference>
<comment type="subcellular location">
    <subcellularLocation>
        <location evidence="1 3 4">Nucleus</location>
    </subcellularLocation>
</comment>
<dbReference type="Pfam" id="PF00046">
    <property type="entry name" value="Homeodomain"/>
    <property type="match status" value="1"/>
</dbReference>
<dbReference type="InterPro" id="IPR050394">
    <property type="entry name" value="Homeobox_NK-like"/>
</dbReference>
<dbReference type="GO" id="GO:0000978">
    <property type="term" value="F:RNA polymerase II cis-regulatory region sequence-specific DNA binding"/>
    <property type="evidence" value="ECO:0007669"/>
    <property type="project" value="TreeGrafter"/>
</dbReference>
<dbReference type="InterPro" id="IPR001356">
    <property type="entry name" value="HD"/>
</dbReference>
<keyword evidence="2" id="KW-0217">Developmental protein</keyword>
<evidence type="ECO:0000256" key="2">
    <source>
        <dbReference type="ARBA" id="ARBA00022473"/>
    </source>
</evidence>
<dbReference type="AlphaFoldDB" id="A0A7R9P2H6"/>
<keyword evidence="3 4" id="KW-0539">Nucleus</keyword>
<dbReference type="PANTHER" id="PTHR24340:SF41">
    <property type="entry name" value="MUSCLE-SPECIFIC HOMEOBOX PROTEIN TINMAN-RELATED"/>
    <property type="match status" value="1"/>
</dbReference>
<dbReference type="SUPFAM" id="SSF46689">
    <property type="entry name" value="Homeodomain-like"/>
    <property type="match status" value="1"/>
</dbReference>
<protein>
    <submittedName>
        <fullName evidence="7">(California timema) hypothetical protein</fullName>
    </submittedName>
</protein>
<dbReference type="GO" id="GO:0000981">
    <property type="term" value="F:DNA-binding transcription factor activity, RNA polymerase II-specific"/>
    <property type="evidence" value="ECO:0007669"/>
    <property type="project" value="TreeGrafter"/>
</dbReference>
<organism evidence="7">
    <name type="scientific">Timema californicum</name>
    <name type="common">California timema</name>
    <name type="synonym">Walking stick</name>
    <dbReference type="NCBI Taxonomy" id="61474"/>
    <lineage>
        <taxon>Eukaryota</taxon>
        <taxon>Metazoa</taxon>
        <taxon>Ecdysozoa</taxon>
        <taxon>Arthropoda</taxon>
        <taxon>Hexapoda</taxon>
        <taxon>Insecta</taxon>
        <taxon>Pterygota</taxon>
        <taxon>Neoptera</taxon>
        <taxon>Polyneoptera</taxon>
        <taxon>Phasmatodea</taxon>
        <taxon>Timematodea</taxon>
        <taxon>Timematoidea</taxon>
        <taxon>Timematidae</taxon>
        <taxon>Timema</taxon>
    </lineage>
</organism>
<accession>A0A7R9P2H6</accession>
<name>A0A7R9P2H6_TIMCA</name>
<evidence type="ECO:0000256" key="3">
    <source>
        <dbReference type="PROSITE-ProRule" id="PRU00108"/>
    </source>
</evidence>
<dbReference type="PANTHER" id="PTHR24340">
    <property type="entry name" value="HOMEOBOX PROTEIN NKX"/>
    <property type="match status" value="1"/>
</dbReference>